<evidence type="ECO:0000313" key="3">
    <source>
        <dbReference type="Proteomes" id="UP000280586"/>
    </source>
</evidence>
<proteinExistence type="predicted"/>
<dbReference type="KEGG" id="csep:CP523_08050"/>
<accession>A0A9N7PJ50</accession>
<dbReference type="OrthoDB" id="1925836at2"/>
<dbReference type="EMBL" id="CP023671">
    <property type="protein sequence ID" value="AYE34380.1"/>
    <property type="molecule type" value="Genomic_DNA"/>
</dbReference>
<protein>
    <submittedName>
        <fullName evidence="1">Uncharacterized protein</fullName>
    </submittedName>
</protein>
<dbReference type="Proteomes" id="UP001055437">
    <property type="component" value="Chromosome"/>
</dbReference>
<dbReference type="EMBL" id="CP099799">
    <property type="protein sequence ID" value="USS00973.1"/>
    <property type="molecule type" value="Genomic_DNA"/>
</dbReference>
<dbReference type="Proteomes" id="UP000280586">
    <property type="component" value="Chromosome"/>
</dbReference>
<gene>
    <name evidence="1" type="ORF">CP523_08050</name>
    <name evidence="2" type="ORF">NH397_00385</name>
</gene>
<evidence type="ECO:0000313" key="1">
    <source>
        <dbReference type="EMBL" id="AYE34380.1"/>
    </source>
</evidence>
<organism evidence="1 3">
    <name type="scientific">Clostridium septicum</name>
    <dbReference type="NCBI Taxonomy" id="1504"/>
    <lineage>
        <taxon>Bacteria</taxon>
        <taxon>Bacillati</taxon>
        <taxon>Bacillota</taxon>
        <taxon>Clostridia</taxon>
        <taxon>Eubacteriales</taxon>
        <taxon>Clostridiaceae</taxon>
        <taxon>Clostridium</taxon>
    </lineage>
</organism>
<evidence type="ECO:0000313" key="2">
    <source>
        <dbReference type="EMBL" id="USS00973.1"/>
    </source>
</evidence>
<evidence type="ECO:0000313" key="4">
    <source>
        <dbReference type="Proteomes" id="UP001055437"/>
    </source>
</evidence>
<sequence>MGNCLKDELINIYTTLVESGTIFYYGNESISYGEVTSFAIGENEKLEIELNGFETYNIELEDFEKNHSKEGVNYHSWGMVREFDNVLGKIIK</sequence>
<keyword evidence="4" id="KW-1185">Reference proteome</keyword>
<dbReference type="AlphaFoldDB" id="A0A9N7PJ50"/>
<dbReference type="RefSeq" id="WP_066675940.1">
    <property type="nucleotide sequence ID" value="NZ_CABMIZ010000012.1"/>
</dbReference>
<reference evidence="1 3" key="1">
    <citation type="submission" date="2017-09" db="EMBL/GenBank/DDBJ databases">
        <authorList>
            <person name="Thomas P."/>
            <person name="Seyboldt C."/>
        </authorList>
    </citation>
    <scope>NUCLEOTIDE SEQUENCE [LARGE SCALE GENOMIC DNA]</scope>
    <source>
        <strain evidence="1 3">DSM 7534</strain>
    </source>
</reference>
<reference evidence="2" key="2">
    <citation type="submission" date="2022-06" db="EMBL/GenBank/DDBJ databases">
        <authorList>
            <person name="Holder M.E."/>
            <person name="Ajami N.J."/>
            <person name="Petrosino J.F."/>
        </authorList>
    </citation>
    <scope>NUCLEOTIDE SEQUENCE</scope>
    <source>
        <strain evidence="2">RMA 8861</strain>
    </source>
</reference>
<name>A0A9N7PJ50_CLOSE</name>
<dbReference type="GeneID" id="303560624"/>